<dbReference type="Proteomes" id="UP000244005">
    <property type="component" value="Chromosome Y"/>
</dbReference>
<accession>A0A2R6VX89</accession>
<name>A0A2R6VX89_MARPO</name>
<keyword evidence="2" id="KW-1185">Reference proteome</keyword>
<organism evidence="1 2">
    <name type="scientific">Marchantia polymorpha</name>
    <name type="common">Common liverwort</name>
    <name type="synonym">Marchantia aquatica</name>
    <dbReference type="NCBI Taxonomy" id="3197"/>
    <lineage>
        <taxon>Eukaryota</taxon>
        <taxon>Viridiplantae</taxon>
        <taxon>Streptophyta</taxon>
        <taxon>Embryophyta</taxon>
        <taxon>Marchantiophyta</taxon>
        <taxon>Marchantiopsida</taxon>
        <taxon>Marchantiidae</taxon>
        <taxon>Marchantiales</taxon>
        <taxon>Marchantiaceae</taxon>
        <taxon>Marchantia</taxon>
    </lineage>
</organism>
<evidence type="ECO:0000313" key="2">
    <source>
        <dbReference type="Proteomes" id="UP000244005"/>
    </source>
</evidence>
<dbReference type="AlphaFoldDB" id="A0A2R6VX89"/>
<proteinExistence type="predicted"/>
<evidence type="ECO:0000313" key="1">
    <source>
        <dbReference type="EMBL" id="PTQ26215.1"/>
    </source>
</evidence>
<sequence length="79" mass="8780">MLWTSIINGYICRYSAFRVLESSLRFTVSITISTCNGSVPNLPTIGKVAVSCRLLNITNTTQITHSDLVKLRCNPDLTF</sequence>
<dbReference type="EMBL" id="KZ772944">
    <property type="protein sequence ID" value="PTQ26215.1"/>
    <property type="molecule type" value="Genomic_DNA"/>
</dbReference>
<reference evidence="2" key="1">
    <citation type="journal article" date="2017" name="Cell">
        <title>Insights into land plant evolution garnered from the Marchantia polymorpha genome.</title>
        <authorList>
            <person name="Bowman J.L."/>
            <person name="Kohchi T."/>
            <person name="Yamato K.T."/>
            <person name="Jenkins J."/>
            <person name="Shu S."/>
            <person name="Ishizaki K."/>
            <person name="Yamaoka S."/>
            <person name="Nishihama R."/>
            <person name="Nakamura Y."/>
            <person name="Berger F."/>
            <person name="Adam C."/>
            <person name="Aki S.S."/>
            <person name="Althoff F."/>
            <person name="Araki T."/>
            <person name="Arteaga-Vazquez M.A."/>
            <person name="Balasubrmanian S."/>
            <person name="Barry K."/>
            <person name="Bauer D."/>
            <person name="Boehm C.R."/>
            <person name="Briginshaw L."/>
            <person name="Caballero-Perez J."/>
            <person name="Catarino B."/>
            <person name="Chen F."/>
            <person name="Chiyoda S."/>
            <person name="Chovatia M."/>
            <person name="Davies K.M."/>
            <person name="Delmans M."/>
            <person name="Demura T."/>
            <person name="Dierschke T."/>
            <person name="Dolan L."/>
            <person name="Dorantes-Acosta A.E."/>
            <person name="Eklund D.M."/>
            <person name="Florent S.N."/>
            <person name="Flores-Sandoval E."/>
            <person name="Fujiyama A."/>
            <person name="Fukuzawa H."/>
            <person name="Galik B."/>
            <person name="Grimanelli D."/>
            <person name="Grimwood J."/>
            <person name="Grossniklaus U."/>
            <person name="Hamada T."/>
            <person name="Haseloff J."/>
            <person name="Hetherington A.J."/>
            <person name="Higo A."/>
            <person name="Hirakawa Y."/>
            <person name="Hundley H.N."/>
            <person name="Ikeda Y."/>
            <person name="Inoue K."/>
            <person name="Inoue S.I."/>
            <person name="Ishida S."/>
            <person name="Jia Q."/>
            <person name="Kakita M."/>
            <person name="Kanazawa T."/>
            <person name="Kawai Y."/>
            <person name="Kawashima T."/>
            <person name="Kennedy M."/>
            <person name="Kinose K."/>
            <person name="Kinoshita T."/>
            <person name="Kohara Y."/>
            <person name="Koide E."/>
            <person name="Komatsu K."/>
            <person name="Kopischke S."/>
            <person name="Kubo M."/>
            <person name="Kyozuka J."/>
            <person name="Lagercrantz U."/>
            <person name="Lin S.S."/>
            <person name="Lindquist E."/>
            <person name="Lipzen A.M."/>
            <person name="Lu C.W."/>
            <person name="De Luna E."/>
            <person name="Martienssen R.A."/>
            <person name="Minamino N."/>
            <person name="Mizutani M."/>
            <person name="Mizutani M."/>
            <person name="Mochizuki N."/>
            <person name="Monte I."/>
            <person name="Mosher R."/>
            <person name="Nagasaki H."/>
            <person name="Nakagami H."/>
            <person name="Naramoto S."/>
            <person name="Nishitani K."/>
            <person name="Ohtani M."/>
            <person name="Okamoto T."/>
            <person name="Okumura M."/>
            <person name="Phillips J."/>
            <person name="Pollak B."/>
            <person name="Reinders A."/>
            <person name="Rovekamp M."/>
            <person name="Sano R."/>
            <person name="Sawa S."/>
            <person name="Schmid M.W."/>
            <person name="Shirakawa M."/>
            <person name="Solano R."/>
            <person name="Spunde A."/>
            <person name="Suetsugu N."/>
            <person name="Sugano S."/>
            <person name="Sugiyama A."/>
            <person name="Sun R."/>
            <person name="Suzuki Y."/>
            <person name="Takenaka M."/>
            <person name="Takezawa D."/>
            <person name="Tomogane H."/>
            <person name="Tsuzuki M."/>
            <person name="Ueda T."/>
            <person name="Umeda M."/>
            <person name="Ward J.M."/>
            <person name="Watanabe Y."/>
            <person name="Yazaki K."/>
            <person name="Yokoyama R."/>
            <person name="Yoshitake Y."/>
            <person name="Yotsui I."/>
            <person name="Zachgo S."/>
            <person name="Schmutz J."/>
        </authorList>
    </citation>
    <scope>NUCLEOTIDE SEQUENCE [LARGE SCALE GENOMIC DNA]</scope>
    <source>
        <strain evidence="2">Tak-1</strain>
    </source>
</reference>
<gene>
    <name evidence="1" type="ORF">MARPO_YA0061</name>
</gene>
<protein>
    <submittedName>
        <fullName evidence="1">Uncharacterized protein</fullName>
    </submittedName>
</protein>